<evidence type="ECO:0000313" key="4">
    <source>
        <dbReference type="Proteomes" id="UP000603940"/>
    </source>
</evidence>
<comment type="caution">
    <text evidence="3">The sequence shown here is derived from an EMBL/GenBank/DDBJ whole genome shotgun (WGS) entry which is preliminary data.</text>
</comment>
<reference evidence="3 4" key="1">
    <citation type="journal article" date="2009" name="Int. J. Syst. Evol. Microbiol.">
        <title>Transfer of Teichococcus ludipueritiae and Muricoccus roseus to the genus Roseomonas, as Roseomonas ludipueritiae comb. nov. and Roseomonas rosea comb. nov., respectively, and emended description of the genus Roseomonas.</title>
        <authorList>
            <person name="Sanchez-Porro C."/>
            <person name="Gallego V."/>
            <person name="Busse H.J."/>
            <person name="Kampfer P."/>
            <person name="Ventosa A."/>
        </authorList>
    </citation>
    <scope>NUCLEOTIDE SEQUENCE [LARGE SCALE GENOMIC DNA]</scope>
    <source>
        <strain evidence="3 4">DSM 14915</strain>
    </source>
</reference>
<organism evidence="3 4">
    <name type="scientific">Pseudoroseomonas ludipueritiae</name>
    <dbReference type="NCBI Taxonomy" id="198093"/>
    <lineage>
        <taxon>Bacteria</taxon>
        <taxon>Pseudomonadati</taxon>
        <taxon>Pseudomonadota</taxon>
        <taxon>Alphaproteobacteria</taxon>
        <taxon>Acetobacterales</taxon>
        <taxon>Acetobacteraceae</taxon>
        <taxon>Pseudoroseomonas</taxon>
    </lineage>
</organism>
<evidence type="ECO:0000313" key="3">
    <source>
        <dbReference type="EMBL" id="MBC9176555.1"/>
    </source>
</evidence>
<dbReference type="SUPFAM" id="SSF52172">
    <property type="entry name" value="CheY-like"/>
    <property type="match status" value="1"/>
</dbReference>
<evidence type="ECO:0000256" key="1">
    <source>
        <dbReference type="PROSITE-ProRule" id="PRU00169"/>
    </source>
</evidence>
<proteinExistence type="predicted"/>
<dbReference type="Proteomes" id="UP000603940">
    <property type="component" value="Unassembled WGS sequence"/>
</dbReference>
<sequence length="70" mass="7380">MHHTTATRIRAHGYRVVEARKGRAAMRPLDEVRPDLLVTHVGLPGGMNGRQVAEAVRGPYSPAAAGAGPA</sequence>
<name>A0ABR7R454_9PROT</name>
<dbReference type="EMBL" id="JACTUZ010000015">
    <property type="protein sequence ID" value="MBC9176555.1"/>
    <property type="molecule type" value="Genomic_DNA"/>
</dbReference>
<dbReference type="InterPro" id="IPR011006">
    <property type="entry name" value="CheY-like_superfamily"/>
</dbReference>
<dbReference type="PROSITE" id="PS50110">
    <property type="entry name" value="RESPONSE_REGULATORY"/>
    <property type="match status" value="1"/>
</dbReference>
<keyword evidence="4" id="KW-1185">Reference proteome</keyword>
<accession>A0ABR7R454</accession>
<dbReference type="Gene3D" id="3.40.50.2300">
    <property type="match status" value="1"/>
</dbReference>
<feature type="domain" description="Response regulatory" evidence="2">
    <location>
        <begin position="1"/>
        <end position="70"/>
    </location>
</feature>
<gene>
    <name evidence="3" type="ORF">IBL25_06320</name>
</gene>
<protein>
    <recommendedName>
        <fullName evidence="2">Response regulatory domain-containing protein</fullName>
    </recommendedName>
</protein>
<comment type="caution">
    <text evidence="1">Lacks conserved residue(s) required for the propagation of feature annotation.</text>
</comment>
<dbReference type="InterPro" id="IPR001789">
    <property type="entry name" value="Sig_transdc_resp-reg_receiver"/>
</dbReference>
<evidence type="ECO:0000259" key="2">
    <source>
        <dbReference type="PROSITE" id="PS50110"/>
    </source>
</evidence>